<dbReference type="EMBL" id="CP003075">
    <property type="protein sequence ID" value="AEQ50683.1"/>
    <property type="molecule type" value="Genomic_DNA"/>
</dbReference>
<gene>
    <name evidence="2" type="ordered locus">KKY_644</name>
</gene>
<feature type="region of interest" description="Disordered" evidence="1">
    <location>
        <begin position="1"/>
        <end position="38"/>
    </location>
</feature>
<dbReference type="KEGG" id="phl:KKY_644"/>
<keyword evidence="3" id="KW-1185">Reference proteome</keyword>
<proteinExistence type="predicted"/>
<evidence type="ECO:0000313" key="2">
    <source>
        <dbReference type="EMBL" id="AEQ50683.1"/>
    </source>
</evidence>
<organism evidence="2 3">
    <name type="scientific">Pelagibacterium halotolerans (strain DSM 22347 / JCM 15775 / CGMCC 1.7692 / B2)</name>
    <dbReference type="NCBI Taxonomy" id="1082931"/>
    <lineage>
        <taxon>Bacteria</taxon>
        <taxon>Pseudomonadati</taxon>
        <taxon>Pseudomonadota</taxon>
        <taxon>Alphaproteobacteria</taxon>
        <taxon>Hyphomicrobiales</taxon>
        <taxon>Devosiaceae</taxon>
        <taxon>Pelagibacterium</taxon>
    </lineage>
</organism>
<dbReference type="AlphaFoldDB" id="G4RCL1"/>
<accession>G4RCL1</accession>
<feature type="compositionally biased region" description="Polar residues" evidence="1">
    <location>
        <begin position="13"/>
        <end position="22"/>
    </location>
</feature>
<dbReference type="STRING" id="1082931.KKY_644"/>
<sequence>MSGASRRGAIPEQGQQAMRGTGSNVGGLWRGQANLNAR</sequence>
<reference evidence="2 3" key="1">
    <citation type="journal article" date="2012" name="J. Bacteriol.">
        <title>Complete genome sequence of Pelagibacterium halotolerans B2T.</title>
        <authorList>
            <person name="Huo Y.Y."/>
            <person name="Cheng H."/>
            <person name="Han X.F."/>
            <person name="Jiang X.W."/>
            <person name="Sun C."/>
            <person name="Zhang X.Q."/>
            <person name="Zhu X.F."/>
            <person name="Liu Y.F."/>
            <person name="Li P.F."/>
            <person name="Ni P.X."/>
            <person name="Wu M."/>
        </authorList>
    </citation>
    <scope>NUCLEOTIDE SEQUENCE [LARGE SCALE GENOMIC DNA]</scope>
    <source>
        <strain evidence="3">DSM 22347 / JCM 15775 / CGMCC 1.7692 / B2</strain>
    </source>
</reference>
<evidence type="ECO:0000256" key="1">
    <source>
        <dbReference type="SAM" id="MobiDB-lite"/>
    </source>
</evidence>
<dbReference type="HOGENOM" id="CLU_3331254_0_0_5"/>
<dbReference type="Proteomes" id="UP000008850">
    <property type="component" value="Chromosome"/>
</dbReference>
<protein>
    <submittedName>
        <fullName evidence="2">Uncharacterized protein</fullName>
    </submittedName>
</protein>
<evidence type="ECO:0000313" key="3">
    <source>
        <dbReference type="Proteomes" id="UP000008850"/>
    </source>
</evidence>
<name>G4RCL1_PELHB</name>